<dbReference type="EMBL" id="JAAMPI010002728">
    <property type="protein sequence ID" value="KAF4609802.1"/>
    <property type="molecule type" value="Genomic_DNA"/>
</dbReference>
<evidence type="ECO:0000313" key="2">
    <source>
        <dbReference type="Proteomes" id="UP000566819"/>
    </source>
</evidence>
<name>A0A8H4QG72_9HELO</name>
<reference evidence="1 2" key="1">
    <citation type="submission" date="2020-03" db="EMBL/GenBank/DDBJ databases">
        <title>Draft Genome Sequence of Cudoniella acicularis.</title>
        <authorList>
            <person name="Buettner E."/>
            <person name="Kellner H."/>
        </authorList>
    </citation>
    <scope>NUCLEOTIDE SEQUENCE [LARGE SCALE GENOMIC DNA]</scope>
    <source>
        <strain evidence="1 2">DSM 108380</strain>
    </source>
</reference>
<organism evidence="1 2">
    <name type="scientific">Cudoniella acicularis</name>
    <dbReference type="NCBI Taxonomy" id="354080"/>
    <lineage>
        <taxon>Eukaryota</taxon>
        <taxon>Fungi</taxon>
        <taxon>Dikarya</taxon>
        <taxon>Ascomycota</taxon>
        <taxon>Pezizomycotina</taxon>
        <taxon>Leotiomycetes</taxon>
        <taxon>Helotiales</taxon>
        <taxon>Tricladiaceae</taxon>
        <taxon>Cudoniella</taxon>
    </lineage>
</organism>
<evidence type="ECO:0000313" key="1">
    <source>
        <dbReference type="EMBL" id="KAF4609802.1"/>
    </source>
</evidence>
<dbReference type="OrthoDB" id="3223806at2759"/>
<accession>A0A8H4QG72</accession>
<protein>
    <submittedName>
        <fullName evidence="1">Uncharacterized protein</fullName>
    </submittedName>
</protein>
<gene>
    <name evidence="1" type="ORF">G7Y89_g15821</name>
</gene>
<proteinExistence type="predicted"/>
<dbReference type="Proteomes" id="UP000566819">
    <property type="component" value="Unassembled WGS sequence"/>
</dbReference>
<sequence length="160" mass="18313">MKTPSDGLQPAFRLRIEETGDKGGNKDAVSSWKISFENLHSKILFVTALNLTLLYGIQQILPYQEGYGVPVEPNKNIEDIFDIEVPRSLAKAYSGSSFMMRDVVKVFTATERIDFRDYELRILEDTVPHSFRDMKPRKANVRAWCVEDKDIVTCSVDQSY</sequence>
<keyword evidence="2" id="KW-1185">Reference proteome</keyword>
<dbReference type="AlphaFoldDB" id="A0A8H4QG72"/>
<comment type="caution">
    <text evidence="1">The sequence shown here is derived from an EMBL/GenBank/DDBJ whole genome shotgun (WGS) entry which is preliminary data.</text>
</comment>